<feature type="non-terminal residue" evidence="2">
    <location>
        <position position="96"/>
    </location>
</feature>
<keyword evidence="3" id="KW-1185">Reference proteome</keyword>
<evidence type="ECO:0000256" key="1">
    <source>
        <dbReference type="SAM" id="MobiDB-lite"/>
    </source>
</evidence>
<dbReference type="Proteomes" id="UP000663866">
    <property type="component" value="Unassembled WGS sequence"/>
</dbReference>
<accession>A0A820YPG0</accession>
<feature type="compositionally biased region" description="Polar residues" evidence="1">
    <location>
        <begin position="18"/>
        <end position="28"/>
    </location>
</feature>
<comment type="caution">
    <text evidence="2">The sequence shown here is derived from an EMBL/GenBank/DDBJ whole genome shotgun (WGS) entry which is preliminary data.</text>
</comment>
<evidence type="ECO:0000313" key="3">
    <source>
        <dbReference type="Proteomes" id="UP000663866"/>
    </source>
</evidence>
<gene>
    <name evidence="2" type="ORF">OVN521_LOCUS43205</name>
</gene>
<reference evidence="2" key="1">
    <citation type="submission" date="2021-02" db="EMBL/GenBank/DDBJ databases">
        <authorList>
            <person name="Nowell W R."/>
        </authorList>
    </citation>
    <scope>NUCLEOTIDE SEQUENCE</scope>
</reference>
<feature type="compositionally biased region" description="Polar residues" evidence="1">
    <location>
        <begin position="35"/>
        <end position="49"/>
    </location>
</feature>
<feature type="region of interest" description="Disordered" evidence="1">
    <location>
        <begin position="1"/>
        <end position="73"/>
    </location>
</feature>
<sequence length="96" mass="10702">ESNRGEEEEDKEQKQQEASNLQGINTCSENKHTEANLTEATVARNQQTAEEGKPNKTAGEVNPVDIIPRTPREKNKILIRGLPRNMVEQHLLGALS</sequence>
<proteinExistence type="predicted"/>
<organism evidence="2 3">
    <name type="scientific">Rotaria magnacalcarata</name>
    <dbReference type="NCBI Taxonomy" id="392030"/>
    <lineage>
        <taxon>Eukaryota</taxon>
        <taxon>Metazoa</taxon>
        <taxon>Spiralia</taxon>
        <taxon>Gnathifera</taxon>
        <taxon>Rotifera</taxon>
        <taxon>Eurotatoria</taxon>
        <taxon>Bdelloidea</taxon>
        <taxon>Philodinida</taxon>
        <taxon>Philodinidae</taxon>
        <taxon>Rotaria</taxon>
    </lineage>
</organism>
<protein>
    <submittedName>
        <fullName evidence="2">Uncharacterized protein</fullName>
    </submittedName>
</protein>
<dbReference type="EMBL" id="CAJOBG010061238">
    <property type="protein sequence ID" value="CAF4550915.1"/>
    <property type="molecule type" value="Genomic_DNA"/>
</dbReference>
<feature type="non-terminal residue" evidence="2">
    <location>
        <position position="1"/>
    </location>
</feature>
<name>A0A820YPG0_9BILA</name>
<evidence type="ECO:0000313" key="2">
    <source>
        <dbReference type="EMBL" id="CAF4550915.1"/>
    </source>
</evidence>
<feature type="compositionally biased region" description="Basic and acidic residues" evidence="1">
    <location>
        <begin position="1"/>
        <end position="15"/>
    </location>
</feature>
<dbReference type="AlphaFoldDB" id="A0A820YPG0"/>